<comment type="caution">
    <text evidence="1">The sequence shown here is derived from an EMBL/GenBank/DDBJ whole genome shotgun (WGS) entry which is preliminary data.</text>
</comment>
<dbReference type="InterPro" id="IPR029063">
    <property type="entry name" value="SAM-dependent_MTases_sf"/>
</dbReference>
<dbReference type="EMBL" id="SNYO01000007">
    <property type="protein sequence ID" value="TDQ52691.1"/>
    <property type="molecule type" value="Genomic_DNA"/>
</dbReference>
<evidence type="ECO:0000313" key="2">
    <source>
        <dbReference type="Proteomes" id="UP000295705"/>
    </source>
</evidence>
<dbReference type="RefSeq" id="WP_133828442.1">
    <property type="nucleotide sequence ID" value="NZ_BAABHR010000044.1"/>
</dbReference>
<name>A0A4V6PWV4_9PSEU</name>
<proteinExistence type="predicted"/>
<evidence type="ECO:0000313" key="1">
    <source>
        <dbReference type="EMBL" id="TDQ52691.1"/>
    </source>
</evidence>
<dbReference type="PIRSF" id="PIRSF017393">
    <property type="entry name" value="MTase_SAV2177"/>
    <property type="match status" value="1"/>
</dbReference>
<reference evidence="1 2" key="1">
    <citation type="submission" date="2019-03" db="EMBL/GenBank/DDBJ databases">
        <title>Genomic Encyclopedia of Type Strains, Phase IV (KMG-IV): sequencing the most valuable type-strain genomes for metagenomic binning, comparative biology and taxonomic classification.</title>
        <authorList>
            <person name="Goeker M."/>
        </authorList>
    </citation>
    <scope>NUCLEOTIDE SEQUENCE [LARGE SCALE GENOMIC DNA]</scope>
    <source>
        <strain evidence="1 2">DSM 45775</strain>
    </source>
</reference>
<dbReference type="SUPFAM" id="SSF53335">
    <property type="entry name" value="S-adenosyl-L-methionine-dependent methyltransferases"/>
    <property type="match status" value="1"/>
</dbReference>
<gene>
    <name evidence="1" type="ORF">EV188_10767</name>
</gene>
<keyword evidence="1" id="KW-0489">Methyltransferase</keyword>
<dbReference type="Gene3D" id="3.40.50.150">
    <property type="entry name" value="Vaccinia Virus protein VP39"/>
    <property type="match status" value="1"/>
</dbReference>
<dbReference type="InterPro" id="IPR006764">
    <property type="entry name" value="SAM_dep_MeTrfase_SAV2177_type"/>
</dbReference>
<accession>A0A4V6PWV4</accession>
<dbReference type="GO" id="GO:0008168">
    <property type="term" value="F:methyltransferase activity"/>
    <property type="evidence" value="ECO:0007669"/>
    <property type="project" value="UniProtKB-KW"/>
</dbReference>
<organism evidence="1 2">
    <name type="scientific">Actinomycetospora succinea</name>
    <dbReference type="NCBI Taxonomy" id="663603"/>
    <lineage>
        <taxon>Bacteria</taxon>
        <taxon>Bacillati</taxon>
        <taxon>Actinomycetota</taxon>
        <taxon>Actinomycetes</taxon>
        <taxon>Pseudonocardiales</taxon>
        <taxon>Pseudonocardiaceae</taxon>
        <taxon>Actinomycetospora</taxon>
    </lineage>
</organism>
<dbReference type="GO" id="GO:0032259">
    <property type="term" value="P:methylation"/>
    <property type="evidence" value="ECO:0007669"/>
    <property type="project" value="UniProtKB-KW"/>
</dbReference>
<keyword evidence="1" id="KW-0808">Transferase</keyword>
<dbReference type="OrthoDB" id="4134439at2"/>
<dbReference type="Proteomes" id="UP000295705">
    <property type="component" value="Unassembled WGS sequence"/>
</dbReference>
<protein>
    <submittedName>
        <fullName evidence="1">S-adenosyl methyltransferase</fullName>
    </submittedName>
</protein>
<dbReference type="CDD" id="cd02440">
    <property type="entry name" value="AdoMet_MTases"/>
    <property type="match status" value="1"/>
</dbReference>
<keyword evidence="2" id="KW-1185">Reference proteome</keyword>
<dbReference type="AlphaFoldDB" id="A0A4V6PWV4"/>
<sequence>MQRPSWAPDEVDIDRPSAARVYDYYLGGLHNFAVDRAMAARAVADWPELPRIMQANRAFLRRAVRHLADQGIDQFLDIGSGIPTVGNVHEVAQAARPDARVVYVDIDPVAVAHSRALLADDPRTGVVHGDFTQVAAVLDDPVTRSLIDFSRPVGVLVVALLHFVDDERRPGEVLGRYREAMPPGSHLVISHASADGAPDRADDHQALYRRTATPMRMRTRDEVAALLDGFTLVDPGLVFLPEWRPDDPSAVLEHPERFTGYAAVGRRD</sequence>
<dbReference type="Pfam" id="PF04672">
    <property type="entry name" value="Methyltransf_19"/>
    <property type="match status" value="1"/>
</dbReference>